<evidence type="ECO:0000313" key="3">
    <source>
        <dbReference type="Proteomes" id="UP000548632"/>
    </source>
</evidence>
<feature type="domain" description="Polymerase beta nucleotidyltransferase" evidence="1">
    <location>
        <begin position="17"/>
        <end position="101"/>
    </location>
</feature>
<dbReference type="CDD" id="cd05403">
    <property type="entry name" value="NT_KNTase_like"/>
    <property type="match status" value="1"/>
</dbReference>
<name>A0A839HBB7_9GAMM</name>
<dbReference type="EMBL" id="JABVCQ010000016">
    <property type="protein sequence ID" value="MBB1126315.1"/>
    <property type="molecule type" value="Genomic_DNA"/>
</dbReference>
<dbReference type="Pfam" id="PF18765">
    <property type="entry name" value="Polbeta"/>
    <property type="match status" value="1"/>
</dbReference>
<evidence type="ECO:0000259" key="1">
    <source>
        <dbReference type="Pfam" id="PF18765"/>
    </source>
</evidence>
<dbReference type="InterPro" id="IPR041633">
    <property type="entry name" value="Polbeta"/>
</dbReference>
<dbReference type="PANTHER" id="PTHR33933:SF1">
    <property type="entry name" value="PROTEIN ADENYLYLTRANSFERASE MNTA-RELATED"/>
    <property type="match status" value="1"/>
</dbReference>
<dbReference type="InterPro" id="IPR043519">
    <property type="entry name" value="NT_sf"/>
</dbReference>
<dbReference type="Gene3D" id="3.30.460.10">
    <property type="entry name" value="Beta Polymerase, domain 2"/>
    <property type="match status" value="1"/>
</dbReference>
<protein>
    <submittedName>
        <fullName evidence="2">Nucleotidyltransferase domain-containing protein</fullName>
    </submittedName>
</protein>
<proteinExistence type="predicted"/>
<dbReference type="InterPro" id="IPR052548">
    <property type="entry name" value="Type_VII_TA_antitoxin"/>
</dbReference>
<dbReference type="PANTHER" id="PTHR33933">
    <property type="entry name" value="NUCLEOTIDYLTRANSFERASE"/>
    <property type="match status" value="1"/>
</dbReference>
<sequence>MNTPPIDIQPDHWQIVHSILQRHVPQLMIWVFGSRARGTARRYSDLDLAIMTEQPLSLEVSAVLADEFSESDLPYRVDVIDWAATSASFREIIQRQKVVVVAAMKNGKESITL</sequence>
<dbReference type="AlphaFoldDB" id="A0A839HBB7"/>
<gene>
    <name evidence="2" type="ORF">HUK38_08725</name>
</gene>
<organism evidence="2 3">
    <name type="scientific">Thiospirillum jenense</name>
    <dbReference type="NCBI Taxonomy" id="1653858"/>
    <lineage>
        <taxon>Bacteria</taxon>
        <taxon>Pseudomonadati</taxon>
        <taxon>Pseudomonadota</taxon>
        <taxon>Gammaproteobacteria</taxon>
        <taxon>Chromatiales</taxon>
        <taxon>Chromatiaceae</taxon>
        <taxon>Thiospirillum</taxon>
    </lineage>
</organism>
<dbReference type="RefSeq" id="WP_182583939.1">
    <property type="nucleotide sequence ID" value="NZ_JABVCQ010000016.1"/>
</dbReference>
<dbReference type="Proteomes" id="UP000548632">
    <property type="component" value="Unassembled WGS sequence"/>
</dbReference>
<dbReference type="GO" id="GO:0016740">
    <property type="term" value="F:transferase activity"/>
    <property type="evidence" value="ECO:0007669"/>
    <property type="project" value="UniProtKB-KW"/>
</dbReference>
<keyword evidence="2" id="KW-0808">Transferase</keyword>
<keyword evidence="3" id="KW-1185">Reference proteome</keyword>
<comment type="caution">
    <text evidence="2">The sequence shown here is derived from an EMBL/GenBank/DDBJ whole genome shotgun (WGS) entry which is preliminary data.</text>
</comment>
<dbReference type="SUPFAM" id="SSF81301">
    <property type="entry name" value="Nucleotidyltransferase"/>
    <property type="match status" value="1"/>
</dbReference>
<accession>A0A839HBB7</accession>
<evidence type="ECO:0000313" key="2">
    <source>
        <dbReference type="EMBL" id="MBB1126315.1"/>
    </source>
</evidence>
<reference evidence="2 3" key="1">
    <citation type="journal article" date="2020" name="Arch. Microbiol.">
        <title>The genome sequence of the giant phototrophic gammaproteobacterium Thiospirillum jenense gives insight into its physiological properties and phylogenetic relationships.</title>
        <authorList>
            <person name="Imhoff J.F."/>
            <person name="Meyer T.E."/>
            <person name="Kyndt J.A."/>
        </authorList>
    </citation>
    <scope>NUCLEOTIDE SEQUENCE [LARGE SCALE GENOMIC DNA]</scope>
    <source>
        <strain evidence="2 3">DSM 216</strain>
    </source>
</reference>